<comment type="caution">
    <text evidence="2">The sequence shown here is derived from an EMBL/GenBank/DDBJ whole genome shotgun (WGS) entry which is preliminary data.</text>
</comment>
<dbReference type="EMBL" id="JBHSDR010000006">
    <property type="protein sequence ID" value="MFC4295094.1"/>
    <property type="molecule type" value="Genomic_DNA"/>
</dbReference>
<name>A0ABV8RQU7_9SPHN</name>
<evidence type="ECO:0000313" key="2">
    <source>
        <dbReference type="EMBL" id="MFC4295094.1"/>
    </source>
</evidence>
<evidence type="ECO:0000259" key="1">
    <source>
        <dbReference type="Pfam" id="PF00561"/>
    </source>
</evidence>
<keyword evidence="3" id="KW-1185">Reference proteome</keyword>
<dbReference type="Pfam" id="PF00561">
    <property type="entry name" value="Abhydrolase_1"/>
    <property type="match status" value="1"/>
</dbReference>
<dbReference type="PANTHER" id="PTHR43433:SF5">
    <property type="entry name" value="AB HYDROLASE-1 DOMAIN-CONTAINING PROTEIN"/>
    <property type="match status" value="1"/>
</dbReference>
<reference evidence="3" key="1">
    <citation type="journal article" date="2019" name="Int. J. Syst. Evol. Microbiol.">
        <title>The Global Catalogue of Microorganisms (GCM) 10K type strain sequencing project: providing services to taxonomists for standard genome sequencing and annotation.</title>
        <authorList>
            <consortium name="The Broad Institute Genomics Platform"/>
            <consortium name="The Broad Institute Genome Sequencing Center for Infectious Disease"/>
            <person name="Wu L."/>
            <person name="Ma J."/>
        </authorList>
    </citation>
    <scope>NUCLEOTIDE SEQUENCE [LARGE SCALE GENOMIC DNA]</scope>
    <source>
        <strain evidence="3">CGMCC 1.12989</strain>
    </source>
</reference>
<dbReference type="Proteomes" id="UP001595828">
    <property type="component" value="Unassembled WGS sequence"/>
</dbReference>
<dbReference type="RefSeq" id="WP_379538579.1">
    <property type="nucleotide sequence ID" value="NZ_JBHSDR010000006.1"/>
</dbReference>
<keyword evidence="2" id="KW-0378">Hydrolase</keyword>
<dbReference type="InterPro" id="IPR050471">
    <property type="entry name" value="AB_hydrolase"/>
</dbReference>
<sequence>MADTEPRLSMKVVMGRRLRVAEWRPELAESGAVPLLMFNGIGINLELMAPIAQDLAERPVVLFDMPGIGKSPDPVVPYTPVTMAMTANALLDRLGFGEVDVLGISWGGGIAQQFALQHRSRINRLVLAATSAGMTMAPGDLRTVKRLLDPREYTLPRTLERNLAMMFNGGGTGPAVSLNAVTPPSPVGWLYQLGAVMGWTSVPMLPLLDVPTLIMAGAQDQVVPPINAQFLHGLIRGSRLKTFSGGGHLFMLSQREKFVNELRAFLDEEKVGLAA</sequence>
<dbReference type="Gene3D" id="3.40.50.1820">
    <property type="entry name" value="alpha/beta hydrolase"/>
    <property type="match status" value="1"/>
</dbReference>
<accession>A0ABV8RQU7</accession>
<gene>
    <name evidence="2" type="ORF">ACFO0A_08505</name>
</gene>
<organism evidence="2 3">
    <name type="scientific">Novosphingobium tardum</name>
    <dbReference type="NCBI Taxonomy" id="1538021"/>
    <lineage>
        <taxon>Bacteria</taxon>
        <taxon>Pseudomonadati</taxon>
        <taxon>Pseudomonadota</taxon>
        <taxon>Alphaproteobacteria</taxon>
        <taxon>Sphingomonadales</taxon>
        <taxon>Sphingomonadaceae</taxon>
        <taxon>Novosphingobium</taxon>
    </lineage>
</organism>
<evidence type="ECO:0000313" key="3">
    <source>
        <dbReference type="Proteomes" id="UP001595828"/>
    </source>
</evidence>
<proteinExistence type="predicted"/>
<dbReference type="InterPro" id="IPR000073">
    <property type="entry name" value="AB_hydrolase_1"/>
</dbReference>
<dbReference type="InterPro" id="IPR029058">
    <property type="entry name" value="AB_hydrolase_fold"/>
</dbReference>
<dbReference type="PANTHER" id="PTHR43433">
    <property type="entry name" value="HYDROLASE, ALPHA/BETA FOLD FAMILY PROTEIN"/>
    <property type="match status" value="1"/>
</dbReference>
<dbReference type="GO" id="GO:0016787">
    <property type="term" value="F:hydrolase activity"/>
    <property type="evidence" value="ECO:0007669"/>
    <property type="project" value="UniProtKB-KW"/>
</dbReference>
<feature type="domain" description="AB hydrolase-1" evidence="1">
    <location>
        <begin position="34"/>
        <end position="252"/>
    </location>
</feature>
<dbReference type="PRINTS" id="PR00111">
    <property type="entry name" value="ABHYDROLASE"/>
</dbReference>
<dbReference type="SUPFAM" id="SSF53474">
    <property type="entry name" value="alpha/beta-Hydrolases"/>
    <property type="match status" value="1"/>
</dbReference>
<protein>
    <submittedName>
        <fullName evidence="2">Alpha/beta fold hydrolase</fullName>
    </submittedName>
</protein>